<gene>
    <name evidence="8" type="ORF">P5673_017711</name>
</gene>
<accession>A0AAD9QEY0</accession>
<reference evidence="8" key="1">
    <citation type="journal article" date="2023" name="G3 (Bethesda)">
        <title>Whole genome assembly and annotation of the endangered Caribbean coral Acropora cervicornis.</title>
        <authorList>
            <person name="Selwyn J.D."/>
            <person name="Vollmer S.V."/>
        </authorList>
    </citation>
    <scope>NUCLEOTIDE SEQUENCE</scope>
    <source>
        <strain evidence="8">K2</strain>
    </source>
</reference>
<dbReference type="AlphaFoldDB" id="A0AAD9QEY0"/>
<evidence type="ECO:0000256" key="3">
    <source>
        <dbReference type="ARBA" id="ARBA00022617"/>
    </source>
</evidence>
<dbReference type="GO" id="GO:0016705">
    <property type="term" value="F:oxidoreductase activity, acting on paired donors, with incorporation or reduction of molecular oxygen"/>
    <property type="evidence" value="ECO:0007669"/>
    <property type="project" value="InterPro"/>
</dbReference>
<protein>
    <submittedName>
        <fullName evidence="8">Cytochrome P450 10</fullName>
    </submittedName>
</protein>
<name>A0AAD9QEY0_ACRCE</name>
<evidence type="ECO:0000256" key="5">
    <source>
        <dbReference type="ARBA" id="ARBA00023002"/>
    </source>
</evidence>
<keyword evidence="4" id="KW-0479">Metal-binding</keyword>
<dbReference type="Proteomes" id="UP001249851">
    <property type="component" value="Unassembled WGS sequence"/>
</dbReference>
<keyword evidence="3" id="KW-0349">Heme</keyword>
<proteinExistence type="inferred from homology"/>
<dbReference type="InterPro" id="IPR036396">
    <property type="entry name" value="Cyt_P450_sf"/>
</dbReference>
<reference evidence="8" key="2">
    <citation type="journal article" date="2023" name="Science">
        <title>Genomic signatures of disease resistance in endangered staghorn corals.</title>
        <authorList>
            <person name="Vollmer S.V."/>
            <person name="Selwyn J.D."/>
            <person name="Despard B.A."/>
            <person name="Roesel C.L."/>
        </authorList>
    </citation>
    <scope>NUCLEOTIDE SEQUENCE</scope>
    <source>
        <strain evidence="8">K2</strain>
    </source>
</reference>
<dbReference type="GO" id="GO:0020037">
    <property type="term" value="F:heme binding"/>
    <property type="evidence" value="ECO:0007669"/>
    <property type="project" value="InterPro"/>
</dbReference>
<evidence type="ECO:0000256" key="1">
    <source>
        <dbReference type="ARBA" id="ARBA00001971"/>
    </source>
</evidence>
<dbReference type="PANTHER" id="PTHR24279:SF120">
    <property type="entry name" value="CYTOCHROME P450"/>
    <property type="match status" value="1"/>
</dbReference>
<organism evidence="8 9">
    <name type="scientific">Acropora cervicornis</name>
    <name type="common">Staghorn coral</name>
    <dbReference type="NCBI Taxonomy" id="6130"/>
    <lineage>
        <taxon>Eukaryota</taxon>
        <taxon>Metazoa</taxon>
        <taxon>Cnidaria</taxon>
        <taxon>Anthozoa</taxon>
        <taxon>Hexacorallia</taxon>
        <taxon>Scleractinia</taxon>
        <taxon>Astrocoeniina</taxon>
        <taxon>Acroporidae</taxon>
        <taxon>Acropora</taxon>
    </lineage>
</organism>
<dbReference type="GO" id="GO:0004497">
    <property type="term" value="F:monooxygenase activity"/>
    <property type="evidence" value="ECO:0007669"/>
    <property type="project" value="UniProtKB-KW"/>
</dbReference>
<dbReference type="InterPro" id="IPR050479">
    <property type="entry name" value="CYP11_CYP27_families"/>
</dbReference>
<evidence type="ECO:0000313" key="8">
    <source>
        <dbReference type="EMBL" id="KAK2559630.1"/>
    </source>
</evidence>
<comment type="similarity">
    <text evidence="2">Belongs to the cytochrome P450 family.</text>
</comment>
<evidence type="ECO:0000256" key="4">
    <source>
        <dbReference type="ARBA" id="ARBA00022723"/>
    </source>
</evidence>
<evidence type="ECO:0000313" key="9">
    <source>
        <dbReference type="Proteomes" id="UP001249851"/>
    </source>
</evidence>
<evidence type="ECO:0000256" key="6">
    <source>
        <dbReference type="ARBA" id="ARBA00023004"/>
    </source>
</evidence>
<comment type="caution">
    <text evidence="8">The sequence shown here is derived from an EMBL/GenBank/DDBJ whole genome shotgun (WGS) entry which is preliminary data.</text>
</comment>
<dbReference type="SUPFAM" id="SSF48264">
    <property type="entry name" value="Cytochrome P450"/>
    <property type="match status" value="1"/>
</dbReference>
<comment type="cofactor">
    <cofactor evidence="1">
        <name>heme</name>
        <dbReference type="ChEBI" id="CHEBI:30413"/>
    </cofactor>
</comment>
<keyword evidence="5" id="KW-0560">Oxidoreductase</keyword>
<keyword evidence="6" id="KW-0408">Iron</keyword>
<dbReference type="PANTHER" id="PTHR24279">
    <property type="entry name" value="CYTOCHROME P450"/>
    <property type="match status" value="1"/>
</dbReference>
<keyword evidence="9" id="KW-1185">Reference proteome</keyword>
<dbReference type="Gene3D" id="1.10.630.10">
    <property type="entry name" value="Cytochrome P450"/>
    <property type="match status" value="1"/>
</dbReference>
<keyword evidence="7" id="KW-0503">Monooxygenase</keyword>
<sequence length="146" mass="16525">MACGLAVQASRAFKIVYTEQPLIVLRSAHTQIVREIPAKSFDEIPGPKGLPLLGTFLDYTKDLGGGVRGYQRMHEMQQQRVQQYGPIYREKIFDRQMVTISIPSDGEYLFRNKGKGSQRDPPFPLLFCKISASTVTGVRYLSKTRK</sequence>
<evidence type="ECO:0000256" key="7">
    <source>
        <dbReference type="ARBA" id="ARBA00023033"/>
    </source>
</evidence>
<evidence type="ECO:0000256" key="2">
    <source>
        <dbReference type="ARBA" id="ARBA00010617"/>
    </source>
</evidence>
<dbReference type="EMBL" id="JARQWQ010000039">
    <property type="protein sequence ID" value="KAK2559630.1"/>
    <property type="molecule type" value="Genomic_DNA"/>
</dbReference>
<dbReference type="GO" id="GO:0005506">
    <property type="term" value="F:iron ion binding"/>
    <property type="evidence" value="ECO:0007669"/>
    <property type="project" value="InterPro"/>
</dbReference>